<organism evidence="1 2">
    <name type="scientific">Evansella caseinilytica</name>
    <dbReference type="NCBI Taxonomy" id="1503961"/>
    <lineage>
        <taxon>Bacteria</taxon>
        <taxon>Bacillati</taxon>
        <taxon>Bacillota</taxon>
        <taxon>Bacilli</taxon>
        <taxon>Bacillales</taxon>
        <taxon>Bacillaceae</taxon>
        <taxon>Evansella</taxon>
    </lineage>
</organism>
<evidence type="ECO:0000313" key="1">
    <source>
        <dbReference type="EMBL" id="SDZ01464.1"/>
    </source>
</evidence>
<dbReference type="OrthoDB" id="2356532at2"/>
<dbReference type="Proteomes" id="UP000198935">
    <property type="component" value="Unassembled WGS sequence"/>
</dbReference>
<name>A0A1H3PJZ7_9BACI</name>
<proteinExistence type="predicted"/>
<sequence>MLKVTITYTSPKMLYGHFSSLGFRYENNSYTLLSATRRDPLVTVTHLPDQKKVILAFPEDVTMEECEKIHNLIASTHSFMNGRLDDETAHIGYDERGKKVFIYRGFKAWFEYISAAKHKSMEGQLVAVFHGDERLGEGILLTYHKEAATGNGNAENAPAVSCTIVTTTGEQRFFGDNLSLVPKV</sequence>
<accession>A0A1H3PJZ7</accession>
<reference evidence="2" key="1">
    <citation type="submission" date="2016-10" db="EMBL/GenBank/DDBJ databases">
        <authorList>
            <person name="Varghese N."/>
            <person name="Submissions S."/>
        </authorList>
    </citation>
    <scope>NUCLEOTIDE SEQUENCE [LARGE SCALE GENOMIC DNA]</scope>
    <source>
        <strain evidence="2">SP</strain>
    </source>
</reference>
<evidence type="ECO:0000313" key="2">
    <source>
        <dbReference type="Proteomes" id="UP000198935"/>
    </source>
</evidence>
<dbReference type="EMBL" id="FNPI01000005">
    <property type="protein sequence ID" value="SDZ01464.1"/>
    <property type="molecule type" value="Genomic_DNA"/>
</dbReference>
<gene>
    <name evidence="1" type="ORF">SAMN05421736_10585</name>
</gene>
<keyword evidence="2" id="KW-1185">Reference proteome</keyword>
<dbReference type="AlphaFoldDB" id="A0A1H3PJZ7"/>
<protein>
    <submittedName>
        <fullName evidence="1">Uncharacterized protein</fullName>
    </submittedName>
</protein>